<dbReference type="PANTHER" id="PTHR47958">
    <property type="entry name" value="ATP-DEPENDENT RNA HELICASE DBP3"/>
    <property type="match status" value="1"/>
</dbReference>
<feature type="compositionally biased region" description="Low complexity" evidence="11">
    <location>
        <begin position="590"/>
        <end position="608"/>
    </location>
</feature>
<dbReference type="InterPro" id="IPR000629">
    <property type="entry name" value="RNA-helicase_DEAD-box_CS"/>
</dbReference>
<dbReference type="CDD" id="cd17967">
    <property type="entry name" value="DEADc_DDX3_DDX4"/>
    <property type="match status" value="1"/>
</dbReference>
<keyword evidence="6" id="KW-0694">RNA-binding</keyword>
<feature type="compositionally biased region" description="Polar residues" evidence="11">
    <location>
        <begin position="658"/>
        <end position="675"/>
    </location>
</feature>
<dbReference type="SMART" id="SM00490">
    <property type="entry name" value="HELICc"/>
    <property type="match status" value="1"/>
</dbReference>
<sequence>MSDRDIQEKRIGEWGPRQAPNLDPNRQWAALRRRYEWKDSYDDDIAPPDEELEKELFGEENHVHTGINFSKYDRIKVTVKPEGSIKPVDSFDESDLHSVMKENVRLAKYTVPTPVQRWSIPIITSGNDLMACAQTGSGKTAAFLIPTLSKLFGKAKKLGGPRASSGTRRFKAEPLVLIIAPTRELATQIFDECRRFTYRSMMRPCVVYGGAEVAPQKAELAKGCDVLTATPGRLNDFLERGIVSLRRVKYLVLDEADRMLDMGFEKDIRKIVQKSDLCDDGTRQTLMFSATFPRSIRNLAKEFLTESYLFLTVGRVGGTTSDITQKVMYVEDVNKRNSLVELLLKQPPSRTLIFVETKRGADSLDDFLYNQNFPTTSIHGDRTQREREDALISFRSGKSPILIATAVAARGLDIKNVMHVINYDLCSDIDEYVHRIGRTARVGNKGLATTFYNDKSMDIAPDLVKILLENNQEVPEFLQSYKPQQLNFEDNDDDIDNNSNYKNARDDSGYGNWNNNNSSQKSVRDGGKPPRDNNQTASWDSGTGGTNWENPTSTSWDASKPTWETNPPQNQRAVNSSTVQNTYTAPQQPPYQQQPSSQSYHSPQSFQQPQPPYSQASTQVNVNLPKPNSQYPQTHGYSTQASPQAPSYRSGSYGGPPDNNNSQQSYHQGNNNDNNRYSTSPSRPRSKSPGNQRNLRRDEEVANIPAPNSDSWGNSGNSYAPPQPNKSWDPNKVPW</sequence>
<dbReference type="CDD" id="cd18787">
    <property type="entry name" value="SF2_C_DEAD"/>
    <property type="match status" value="1"/>
</dbReference>
<feature type="short sequence motif" description="Q motif" evidence="9">
    <location>
        <begin position="89"/>
        <end position="117"/>
    </location>
</feature>
<keyword evidence="2 10" id="KW-0547">Nucleotide-binding</keyword>
<evidence type="ECO:0000256" key="6">
    <source>
        <dbReference type="ARBA" id="ARBA00022884"/>
    </source>
</evidence>
<protein>
    <recommendedName>
        <fullName evidence="1">RNA helicase</fullName>
        <ecNumber evidence="1">3.6.4.13</ecNumber>
    </recommendedName>
</protein>
<feature type="compositionally biased region" description="Basic and acidic residues" evidence="11">
    <location>
        <begin position="1"/>
        <end position="12"/>
    </location>
</feature>
<dbReference type="InterPro" id="IPR044763">
    <property type="entry name" value="Ded1/Dbp1_DEADc"/>
</dbReference>
<dbReference type="Pfam" id="PF00270">
    <property type="entry name" value="DEAD"/>
    <property type="match status" value="1"/>
</dbReference>
<evidence type="ECO:0000256" key="2">
    <source>
        <dbReference type="ARBA" id="ARBA00022741"/>
    </source>
</evidence>
<dbReference type="InterPro" id="IPR027417">
    <property type="entry name" value="P-loop_NTPase"/>
</dbReference>
<feature type="compositionally biased region" description="Basic and acidic residues" evidence="11">
    <location>
        <begin position="522"/>
        <end position="531"/>
    </location>
</feature>
<evidence type="ECO:0000259" key="12">
    <source>
        <dbReference type="PROSITE" id="PS51192"/>
    </source>
</evidence>
<comment type="similarity">
    <text evidence="7">Belongs to the DEAD box helicase family. DDX3/DED1 subfamily.</text>
</comment>
<feature type="domain" description="DEAD-box RNA helicase Q" evidence="14">
    <location>
        <begin position="89"/>
        <end position="117"/>
    </location>
</feature>
<dbReference type="SMART" id="SM00487">
    <property type="entry name" value="DEXDc"/>
    <property type="match status" value="1"/>
</dbReference>
<dbReference type="Gene3D" id="3.40.50.300">
    <property type="entry name" value="P-loop containing nucleotide triphosphate hydrolases"/>
    <property type="match status" value="2"/>
</dbReference>
<feature type="compositionally biased region" description="Polar residues" evidence="11">
    <location>
        <begin position="616"/>
        <end position="650"/>
    </location>
</feature>
<accession>A0A1D1XWD9</accession>
<evidence type="ECO:0000256" key="5">
    <source>
        <dbReference type="ARBA" id="ARBA00022840"/>
    </source>
</evidence>
<evidence type="ECO:0000313" key="15">
    <source>
        <dbReference type="EMBL" id="JAT46698.1"/>
    </source>
</evidence>
<dbReference type="InterPro" id="IPR011545">
    <property type="entry name" value="DEAD/DEAH_box_helicase_dom"/>
</dbReference>
<evidence type="ECO:0000256" key="9">
    <source>
        <dbReference type="PROSITE-ProRule" id="PRU00552"/>
    </source>
</evidence>
<feature type="compositionally biased region" description="Polar residues" evidence="11">
    <location>
        <begin position="706"/>
        <end position="728"/>
    </location>
</feature>
<dbReference type="SUPFAM" id="SSF52540">
    <property type="entry name" value="P-loop containing nucleoside triphosphate hydrolases"/>
    <property type="match status" value="1"/>
</dbReference>
<dbReference type="PROSITE" id="PS51192">
    <property type="entry name" value="HELICASE_ATP_BIND_1"/>
    <property type="match status" value="1"/>
</dbReference>
<evidence type="ECO:0000256" key="7">
    <source>
        <dbReference type="ARBA" id="ARBA00024358"/>
    </source>
</evidence>
<evidence type="ECO:0000259" key="14">
    <source>
        <dbReference type="PROSITE" id="PS51195"/>
    </source>
</evidence>
<dbReference type="EMBL" id="GDJX01021238">
    <property type="protein sequence ID" value="JAT46698.1"/>
    <property type="molecule type" value="Transcribed_RNA"/>
</dbReference>
<dbReference type="PROSITE" id="PS51195">
    <property type="entry name" value="Q_MOTIF"/>
    <property type="match status" value="1"/>
</dbReference>
<dbReference type="EC" id="3.6.4.13" evidence="1"/>
<proteinExistence type="inferred from homology"/>
<evidence type="ECO:0000256" key="4">
    <source>
        <dbReference type="ARBA" id="ARBA00022806"/>
    </source>
</evidence>
<feature type="compositionally biased region" description="Low complexity" evidence="11">
    <location>
        <begin position="676"/>
        <end position="689"/>
    </location>
</feature>
<dbReference type="PROSITE" id="PS51194">
    <property type="entry name" value="HELICASE_CTER"/>
    <property type="match status" value="1"/>
</dbReference>
<feature type="region of interest" description="Disordered" evidence="11">
    <location>
        <begin position="487"/>
        <end position="735"/>
    </location>
</feature>
<evidence type="ECO:0000256" key="10">
    <source>
        <dbReference type="RuleBase" id="RU000492"/>
    </source>
</evidence>
<name>A0A1D1XWD9_9ARAE</name>
<dbReference type="FunFam" id="3.40.50.300:FF:000397">
    <property type="entry name" value="Probable ATP-dependent RNA helicase DDX4"/>
    <property type="match status" value="1"/>
</dbReference>
<dbReference type="InterPro" id="IPR014014">
    <property type="entry name" value="RNA_helicase_DEAD_Q_motif"/>
</dbReference>
<dbReference type="GO" id="GO:0016787">
    <property type="term" value="F:hydrolase activity"/>
    <property type="evidence" value="ECO:0007669"/>
    <property type="project" value="UniProtKB-KW"/>
</dbReference>
<evidence type="ECO:0000256" key="3">
    <source>
        <dbReference type="ARBA" id="ARBA00022801"/>
    </source>
</evidence>
<feature type="region of interest" description="Disordered" evidence="11">
    <location>
        <begin position="1"/>
        <end position="25"/>
    </location>
</feature>
<evidence type="ECO:0000256" key="8">
    <source>
        <dbReference type="ARBA" id="ARBA00047984"/>
    </source>
</evidence>
<feature type="domain" description="Helicase C-terminal" evidence="13">
    <location>
        <begin position="322"/>
        <end position="482"/>
    </location>
</feature>
<feature type="domain" description="Helicase ATP-binding" evidence="12">
    <location>
        <begin position="120"/>
        <end position="310"/>
    </location>
</feature>
<comment type="catalytic activity">
    <reaction evidence="8">
        <text>ATP + H2O = ADP + phosphate + H(+)</text>
        <dbReference type="Rhea" id="RHEA:13065"/>
        <dbReference type="ChEBI" id="CHEBI:15377"/>
        <dbReference type="ChEBI" id="CHEBI:15378"/>
        <dbReference type="ChEBI" id="CHEBI:30616"/>
        <dbReference type="ChEBI" id="CHEBI:43474"/>
        <dbReference type="ChEBI" id="CHEBI:456216"/>
        <dbReference type="EC" id="3.6.4.13"/>
    </reaction>
</comment>
<evidence type="ECO:0000256" key="11">
    <source>
        <dbReference type="SAM" id="MobiDB-lite"/>
    </source>
</evidence>
<keyword evidence="3 10" id="KW-0378">Hydrolase</keyword>
<dbReference type="InterPro" id="IPR014001">
    <property type="entry name" value="Helicase_ATP-bd"/>
</dbReference>
<organism evidence="15">
    <name type="scientific">Anthurium amnicola</name>
    <dbReference type="NCBI Taxonomy" id="1678845"/>
    <lineage>
        <taxon>Eukaryota</taxon>
        <taxon>Viridiplantae</taxon>
        <taxon>Streptophyta</taxon>
        <taxon>Embryophyta</taxon>
        <taxon>Tracheophyta</taxon>
        <taxon>Spermatophyta</taxon>
        <taxon>Magnoliopsida</taxon>
        <taxon>Liliopsida</taxon>
        <taxon>Araceae</taxon>
        <taxon>Pothoideae</taxon>
        <taxon>Potheae</taxon>
        <taxon>Anthurium</taxon>
    </lineage>
</organism>
<reference evidence="15" key="1">
    <citation type="submission" date="2015-07" db="EMBL/GenBank/DDBJ databases">
        <title>Transcriptome Assembly of Anthurium amnicola.</title>
        <authorList>
            <person name="Suzuki J."/>
        </authorList>
    </citation>
    <scope>NUCLEOTIDE SEQUENCE</scope>
</reference>
<dbReference type="GO" id="GO:0005524">
    <property type="term" value="F:ATP binding"/>
    <property type="evidence" value="ECO:0007669"/>
    <property type="project" value="UniProtKB-KW"/>
</dbReference>
<evidence type="ECO:0000256" key="1">
    <source>
        <dbReference type="ARBA" id="ARBA00012552"/>
    </source>
</evidence>
<dbReference type="FunFam" id="3.40.50.300:FF:000008">
    <property type="entry name" value="ATP-dependent RNA helicase RhlB"/>
    <property type="match status" value="1"/>
</dbReference>
<dbReference type="InterPro" id="IPR001650">
    <property type="entry name" value="Helicase_C-like"/>
</dbReference>
<dbReference type="GO" id="GO:0003724">
    <property type="term" value="F:RNA helicase activity"/>
    <property type="evidence" value="ECO:0007669"/>
    <property type="project" value="UniProtKB-EC"/>
</dbReference>
<evidence type="ECO:0000259" key="13">
    <source>
        <dbReference type="PROSITE" id="PS51194"/>
    </source>
</evidence>
<dbReference type="PROSITE" id="PS00039">
    <property type="entry name" value="DEAD_ATP_HELICASE"/>
    <property type="match status" value="1"/>
</dbReference>
<feature type="compositionally biased region" description="Polar residues" evidence="11">
    <location>
        <begin position="532"/>
        <end position="585"/>
    </location>
</feature>
<keyword evidence="4 10" id="KW-0347">Helicase</keyword>
<dbReference type="AlphaFoldDB" id="A0A1D1XWD9"/>
<gene>
    <name evidence="15" type="primary">DED1_1</name>
    <name evidence="15" type="ORF">g.28333</name>
</gene>
<dbReference type="Pfam" id="PF00271">
    <property type="entry name" value="Helicase_C"/>
    <property type="match status" value="1"/>
</dbReference>
<keyword evidence="5 10" id="KW-0067">ATP-binding</keyword>
<dbReference type="GO" id="GO:0003723">
    <property type="term" value="F:RNA binding"/>
    <property type="evidence" value="ECO:0007669"/>
    <property type="project" value="UniProtKB-KW"/>
</dbReference>